<organism evidence="8">
    <name type="scientific">Eucalyptus grandis</name>
    <name type="common">Flooded gum</name>
    <dbReference type="NCBI Taxonomy" id="71139"/>
    <lineage>
        <taxon>Eukaryota</taxon>
        <taxon>Viridiplantae</taxon>
        <taxon>Streptophyta</taxon>
        <taxon>Embryophyta</taxon>
        <taxon>Tracheophyta</taxon>
        <taxon>Spermatophyta</taxon>
        <taxon>Magnoliopsida</taxon>
        <taxon>eudicotyledons</taxon>
        <taxon>Gunneridae</taxon>
        <taxon>Pentapetalae</taxon>
        <taxon>rosids</taxon>
        <taxon>malvids</taxon>
        <taxon>Myrtales</taxon>
        <taxon>Myrtaceae</taxon>
        <taxon>Myrtoideae</taxon>
        <taxon>Eucalypteae</taxon>
        <taxon>Eucalyptus</taxon>
    </lineage>
</organism>
<dbReference type="InterPro" id="IPR044283">
    <property type="entry name" value="FAMA/SPEECHLESS/MUTE-like"/>
</dbReference>
<feature type="compositionally biased region" description="Low complexity" evidence="6">
    <location>
        <begin position="225"/>
        <end position="245"/>
    </location>
</feature>
<dbReference type="GO" id="GO:2000038">
    <property type="term" value="P:regulation of stomatal complex development"/>
    <property type="evidence" value="ECO:0007669"/>
    <property type="project" value="EnsemblPlants"/>
</dbReference>
<dbReference type="SUPFAM" id="SSF47459">
    <property type="entry name" value="HLH, helix-loop-helix DNA-binding domain"/>
    <property type="match status" value="1"/>
</dbReference>
<feature type="region of interest" description="Disordered" evidence="6">
    <location>
        <begin position="168"/>
        <end position="245"/>
    </location>
</feature>
<dbReference type="InterPro" id="IPR011598">
    <property type="entry name" value="bHLH_dom"/>
</dbReference>
<evidence type="ECO:0000256" key="5">
    <source>
        <dbReference type="ARBA" id="ARBA00023242"/>
    </source>
</evidence>
<evidence type="ECO:0000256" key="4">
    <source>
        <dbReference type="ARBA" id="ARBA00023163"/>
    </source>
</evidence>
<dbReference type="InterPro" id="IPR036638">
    <property type="entry name" value="HLH_DNA-bd_sf"/>
</dbReference>
<dbReference type="CDD" id="cd11448">
    <property type="entry name" value="bHLH_AtFAMA_like"/>
    <property type="match status" value="1"/>
</dbReference>
<dbReference type="AlphaFoldDB" id="A0A059DJL4"/>
<dbReference type="STRING" id="71139.A0A059DJL4"/>
<evidence type="ECO:0000256" key="1">
    <source>
        <dbReference type="ARBA" id="ARBA00004123"/>
    </source>
</evidence>
<dbReference type="GO" id="GO:0005634">
    <property type="term" value="C:nucleus"/>
    <property type="evidence" value="ECO:0000318"/>
    <property type="project" value="GO_Central"/>
</dbReference>
<dbReference type="InParanoid" id="A0A059DJL4"/>
<dbReference type="PANTHER" id="PTHR46684:SF4">
    <property type="entry name" value="TRANSCRIPTION FACTOR SPEECHLESS"/>
    <property type="match status" value="1"/>
</dbReference>
<evidence type="ECO:0000256" key="2">
    <source>
        <dbReference type="ARBA" id="ARBA00023015"/>
    </source>
</evidence>
<dbReference type="GO" id="GO:0047484">
    <property type="term" value="P:regulation of response to osmotic stress"/>
    <property type="evidence" value="ECO:0007669"/>
    <property type="project" value="EnsemblPlants"/>
</dbReference>
<dbReference type="GO" id="GO:0010374">
    <property type="term" value="P:stomatal complex development"/>
    <property type="evidence" value="ECO:0000318"/>
    <property type="project" value="GO_Central"/>
</dbReference>
<name>A0A059DJL4_EUCGR</name>
<dbReference type="SMART" id="SM00353">
    <property type="entry name" value="HLH"/>
    <property type="match status" value="1"/>
</dbReference>
<dbReference type="FunFam" id="4.10.280.10:FF:000061">
    <property type="entry name" value="Transcription factor SPEECHLESS"/>
    <property type="match status" value="1"/>
</dbReference>
<keyword evidence="2" id="KW-0805">Transcription regulation</keyword>
<dbReference type="GO" id="GO:0003677">
    <property type="term" value="F:DNA binding"/>
    <property type="evidence" value="ECO:0007669"/>
    <property type="project" value="UniProtKB-KW"/>
</dbReference>
<dbReference type="PROSITE" id="PS50888">
    <property type="entry name" value="BHLH"/>
    <property type="match status" value="1"/>
</dbReference>
<dbReference type="GO" id="GO:0046983">
    <property type="term" value="F:protein dimerization activity"/>
    <property type="evidence" value="ECO:0007669"/>
    <property type="project" value="InterPro"/>
</dbReference>
<keyword evidence="5" id="KW-0539">Nucleus</keyword>
<dbReference type="Pfam" id="PF00010">
    <property type="entry name" value="HLH"/>
    <property type="match status" value="1"/>
</dbReference>
<dbReference type="FunCoup" id="A0A059DJL4">
    <property type="interactions" value="246"/>
</dbReference>
<dbReference type="PANTHER" id="PTHR46684">
    <property type="entry name" value="TRANSCRIPTION FACTOR FAMA"/>
    <property type="match status" value="1"/>
</dbReference>
<gene>
    <name evidence="8" type="ORF">EUGRSUZ_A02667</name>
</gene>
<dbReference type="Gene3D" id="4.10.280.10">
    <property type="entry name" value="Helix-loop-helix DNA-binding domain"/>
    <property type="match status" value="1"/>
</dbReference>
<feature type="compositionally biased region" description="Low complexity" evidence="6">
    <location>
        <begin position="170"/>
        <end position="182"/>
    </location>
</feature>
<dbReference type="Gramene" id="KCW90561">
    <property type="protein sequence ID" value="KCW90561"/>
    <property type="gene ID" value="EUGRSUZ_A02667"/>
</dbReference>
<feature type="compositionally biased region" description="Polar residues" evidence="6">
    <location>
        <begin position="87"/>
        <end position="100"/>
    </location>
</feature>
<reference evidence="8" key="1">
    <citation type="submission" date="2013-07" db="EMBL/GenBank/DDBJ databases">
        <title>The genome of Eucalyptus grandis.</title>
        <authorList>
            <person name="Schmutz J."/>
            <person name="Hayes R."/>
            <person name="Myburg A."/>
            <person name="Tuskan G."/>
            <person name="Grattapaglia D."/>
            <person name="Rokhsar D.S."/>
        </authorList>
    </citation>
    <scope>NUCLEOTIDE SEQUENCE</scope>
    <source>
        <tissue evidence="8">Leaf extractions</tissue>
    </source>
</reference>
<evidence type="ECO:0000256" key="6">
    <source>
        <dbReference type="SAM" id="MobiDB-lite"/>
    </source>
</evidence>
<evidence type="ECO:0000256" key="3">
    <source>
        <dbReference type="ARBA" id="ARBA00023125"/>
    </source>
</evidence>
<dbReference type="GO" id="GO:0045893">
    <property type="term" value="P:positive regulation of DNA-templated transcription"/>
    <property type="evidence" value="ECO:0000318"/>
    <property type="project" value="GO_Central"/>
</dbReference>
<dbReference type="OMA" id="MTPTHHE"/>
<accession>A0A059DJL4</accession>
<dbReference type="eggNOG" id="ENOG502QS6Y">
    <property type="taxonomic scope" value="Eukaryota"/>
</dbReference>
<protein>
    <recommendedName>
        <fullName evidence="7">BHLH domain-containing protein</fullName>
    </recommendedName>
</protein>
<feature type="region of interest" description="Disordered" evidence="6">
    <location>
        <begin position="62"/>
        <end position="100"/>
    </location>
</feature>
<evidence type="ECO:0000259" key="7">
    <source>
        <dbReference type="PROSITE" id="PS50888"/>
    </source>
</evidence>
<keyword evidence="4" id="KW-0804">Transcription</keyword>
<evidence type="ECO:0000313" key="8">
    <source>
        <dbReference type="EMBL" id="KCW90561.1"/>
    </source>
</evidence>
<keyword evidence="3" id="KW-0238">DNA-binding</keyword>
<dbReference type="GO" id="GO:0001216">
    <property type="term" value="F:DNA-binding transcription activator activity"/>
    <property type="evidence" value="ECO:0007669"/>
    <property type="project" value="EnsemblPlants"/>
</dbReference>
<comment type="subcellular location">
    <subcellularLocation>
        <location evidence="1">Nucleus</location>
    </subcellularLocation>
</comment>
<proteinExistence type="predicted"/>
<dbReference type="GO" id="GO:0090547">
    <property type="term" value="P:response to low humidity"/>
    <property type="evidence" value="ECO:0007669"/>
    <property type="project" value="EnsemblPlants"/>
</dbReference>
<dbReference type="GO" id="GO:0010052">
    <property type="term" value="P:guard cell differentiation"/>
    <property type="evidence" value="ECO:0007669"/>
    <property type="project" value="InterPro"/>
</dbReference>
<dbReference type="GO" id="GO:0006970">
    <property type="term" value="P:response to osmotic stress"/>
    <property type="evidence" value="ECO:0007669"/>
    <property type="project" value="EnsemblPlants"/>
</dbReference>
<feature type="domain" description="BHLH" evidence="7">
    <location>
        <begin position="97"/>
        <end position="148"/>
    </location>
</feature>
<sequence>MLCDSMFFEDPEFVDTTFGGGAGGDDLFSILESLDAEFPLPANPPPPPPPLPALDETAVFGSKECDEASSPKSKRQKVMNGGGSCSDYENQQDGQQQNRMSHITVERNRRKQMNEHLSVLRSLMPCFYVKRGDQASIIGGVVDYISELQQLLQSLEAKKQRKAYSEVLISSPRPSTSSVLSPRPSPPVLSPHKPPLSPRPLVNLPISPRTPQPTSPYKPKNMHHSSNFISASPSPTSSTSSSIENSILPNSNELVANSKSAIAEVEVKFSGANVLLKTVSPRIPGQALRIMSALEDLSLEILHVSIGYVNENTMVHSFTIKVSFFALPKCIGESSSSS</sequence>
<feature type="compositionally biased region" description="Pro residues" evidence="6">
    <location>
        <begin position="183"/>
        <end position="198"/>
    </location>
</feature>
<dbReference type="EMBL" id="KK198753">
    <property type="protein sequence ID" value="KCW90561.1"/>
    <property type="molecule type" value="Genomic_DNA"/>
</dbReference>